<sequence>MTRTDIPYSAKEVIEVLGIGNSTLRKWSLALEEHNYNFIRTDQNKRMFTDKDLVILKQFQMLVQRKNLSINNAAEVIANKYNKDSDVVFSNETEVERTSETPLSFKTLQEQYLSTNETVKELKTDVEQLKTMNRELLQALQEQNNYIKENLERRDQQLIESIRESQETKKLLLEAKEQQEQEKKPRKGIFRWLSRD</sequence>
<dbReference type="RefSeq" id="WP_336588878.1">
    <property type="nucleotide sequence ID" value="NZ_JBBAXC010000026.1"/>
</dbReference>
<feature type="domain" description="DUF3967" evidence="2">
    <location>
        <begin position="151"/>
        <end position="179"/>
    </location>
</feature>
<protein>
    <submittedName>
        <fullName evidence="4">MerR family transcriptional regulator</fullName>
    </submittedName>
</protein>
<feature type="domain" description="HTH merR-type" evidence="3">
    <location>
        <begin position="8"/>
        <end position="79"/>
    </location>
</feature>
<proteinExistence type="predicted"/>
<keyword evidence="5" id="KW-1185">Reference proteome</keyword>
<evidence type="ECO:0000313" key="4">
    <source>
        <dbReference type="EMBL" id="MEI5909434.1"/>
    </source>
</evidence>
<organism evidence="4 5">
    <name type="scientific">Bacillus spongiae</name>
    <dbReference type="NCBI Taxonomy" id="2683610"/>
    <lineage>
        <taxon>Bacteria</taxon>
        <taxon>Bacillati</taxon>
        <taxon>Bacillota</taxon>
        <taxon>Bacilli</taxon>
        <taxon>Bacillales</taxon>
        <taxon>Bacillaceae</taxon>
        <taxon>Bacillus</taxon>
    </lineage>
</organism>
<dbReference type="EMBL" id="JBBAXC010000026">
    <property type="protein sequence ID" value="MEI5909434.1"/>
    <property type="molecule type" value="Genomic_DNA"/>
</dbReference>
<dbReference type="InterPro" id="IPR000551">
    <property type="entry name" value="MerR-type_HTH_dom"/>
</dbReference>
<dbReference type="Pfam" id="PF13152">
    <property type="entry name" value="DUF3967"/>
    <property type="match status" value="1"/>
</dbReference>
<dbReference type="InterPro" id="IPR025052">
    <property type="entry name" value="DUF3967"/>
</dbReference>
<gene>
    <name evidence="4" type="ORF">WAK64_20610</name>
</gene>
<evidence type="ECO:0000259" key="2">
    <source>
        <dbReference type="Pfam" id="PF13152"/>
    </source>
</evidence>
<dbReference type="SUPFAM" id="SSF46955">
    <property type="entry name" value="Putative DNA-binding domain"/>
    <property type="match status" value="1"/>
</dbReference>
<dbReference type="Gene3D" id="1.10.1660.10">
    <property type="match status" value="1"/>
</dbReference>
<feature type="region of interest" description="Disordered" evidence="1">
    <location>
        <begin position="176"/>
        <end position="196"/>
    </location>
</feature>
<accession>A0ABU8HJV4</accession>
<dbReference type="Proteomes" id="UP001312865">
    <property type="component" value="Unassembled WGS sequence"/>
</dbReference>
<reference evidence="4 5" key="1">
    <citation type="journal article" date="2018" name="J. Microbiol.">
        <title>Bacillus spongiae sp. nov., isolated from sponge of Jeju Island.</title>
        <authorList>
            <person name="Lee G.E."/>
            <person name="Im W.T."/>
            <person name="Park J.S."/>
        </authorList>
    </citation>
    <scope>NUCLEOTIDE SEQUENCE [LARGE SCALE GENOMIC DNA]</scope>
    <source>
        <strain evidence="4 5">135PIL107-10</strain>
    </source>
</reference>
<comment type="caution">
    <text evidence="4">The sequence shown here is derived from an EMBL/GenBank/DDBJ whole genome shotgun (WGS) entry which is preliminary data.</text>
</comment>
<name>A0ABU8HJV4_9BACI</name>
<evidence type="ECO:0000313" key="5">
    <source>
        <dbReference type="Proteomes" id="UP001312865"/>
    </source>
</evidence>
<dbReference type="Pfam" id="PF13411">
    <property type="entry name" value="MerR_1"/>
    <property type="match status" value="1"/>
</dbReference>
<evidence type="ECO:0000259" key="3">
    <source>
        <dbReference type="Pfam" id="PF13411"/>
    </source>
</evidence>
<dbReference type="InterPro" id="IPR009061">
    <property type="entry name" value="DNA-bd_dom_put_sf"/>
</dbReference>
<evidence type="ECO:0000256" key="1">
    <source>
        <dbReference type="SAM" id="MobiDB-lite"/>
    </source>
</evidence>